<reference evidence="1 2" key="1">
    <citation type="journal article" date="2014" name="Agronomy (Basel)">
        <title>A Draft Genome Sequence for Ensete ventricosum, the Drought-Tolerant Tree Against Hunger.</title>
        <authorList>
            <person name="Harrison J."/>
            <person name="Moore K.A."/>
            <person name="Paszkiewicz K."/>
            <person name="Jones T."/>
            <person name="Grant M."/>
            <person name="Ambacheew D."/>
            <person name="Muzemil S."/>
            <person name="Studholme D.J."/>
        </authorList>
    </citation>
    <scope>NUCLEOTIDE SEQUENCE [LARGE SCALE GENOMIC DNA]</scope>
</reference>
<gene>
    <name evidence="1" type="ORF">B296_00037564</name>
</gene>
<evidence type="ECO:0000313" key="1">
    <source>
        <dbReference type="EMBL" id="RRT37168.1"/>
    </source>
</evidence>
<accession>A0A426XCH4</accession>
<proteinExistence type="predicted"/>
<sequence>MIKEGCGQPSVAGVHLLLPKKIRDARAAAAAASCWRCFAWVPAISSVAASMVAVGGGPARCLLLLLFKRRQPDAVSSSEDALPRFLHLSSNPPPHPPHPSAMAELPKLSLPQWSSMTMMMITTKERKGKAARGEAEERHELSWLRCTVSHALWWLVFSVSDHDPRVWLRRRWGPAKLP</sequence>
<dbReference type="AlphaFoldDB" id="A0A426XCH4"/>
<evidence type="ECO:0000313" key="2">
    <source>
        <dbReference type="Proteomes" id="UP000287651"/>
    </source>
</evidence>
<protein>
    <submittedName>
        <fullName evidence="1">Uncharacterized protein</fullName>
    </submittedName>
</protein>
<dbReference type="EMBL" id="AMZH03022611">
    <property type="protein sequence ID" value="RRT37168.1"/>
    <property type="molecule type" value="Genomic_DNA"/>
</dbReference>
<dbReference type="Proteomes" id="UP000287651">
    <property type="component" value="Unassembled WGS sequence"/>
</dbReference>
<organism evidence="1 2">
    <name type="scientific">Ensete ventricosum</name>
    <name type="common">Abyssinian banana</name>
    <name type="synonym">Musa ensete</name>
    <dbReference type="NCBI Taxonomy" id="4639"/>
    <lineage>
        <taxon>Eukaryota</taxon>
        <taxon>Viridiplantae</taxon>
        <taxon>Streptophyta</taxon>
        <taxon>Embryophyta</taxon>
        <taxon>Tracheophyta</taxon>
        <taxon>Spermatophyta</taxon>
        <taxon>Magnoliopsida</taxon>
        <taxon>Liliopsida</taxon>
        <taxon>Zingiberales</taxon>
        <taxon>Musaceae</taxon>
        <taxon>Ensete</taxon>
    </lineage>
</organism>
<name>A0A426XCH4_ENSVE</name>
<comment type="caution">
    <text evidence="1">The sequence shown here is derived from an EMBL/GenBank/DDBJ whole genome shotgun (WGS) entry which is preliminary data.</text>
</comment>